<dbReference type="OrthoDB" id="9983261at2759"/>
<dbReference type="Proteomes" id="UP000663855">
    <property type="component" value="Unassembled WGS sequence"/>
</dbReference>
<dbReference type="Proteomes" id="UP000663834">
    <property type="component" value="Unassembled WGS sequence"/>
</dbReference>
<dbReference type="Proteomes" id="UP000663866">
    <property type="component" value="Unassembled WGS sequence"/>
</dbReference>
<dbReference type="Proteomes" id="UP000663856">
    <property type="component" value="Unassembled WGS sequence"/>
</dbReference>
<dbReference type="Proteomes" id="UP000676336">
    <property type="component" value="Unassembled WGS sequence"/>
</dbReference>
<dbReference type="Proteomes" id="UP000681967">
    <property type="component" value="Unassembled WGS sequence"/>
</dbReference>
<dbReference type="EMBL" id="CAJNOW010012780">
    <property type="protein sequence ID" value="CAF1613525.1"/>
    <property type="molecule type" value="Genomic_DNA"/>
</dbReference>
<evidence type="ECO:0000313" key="6">
    <source>
        <dbReference type="EMBL" id="CAF3861091.1"/>
    </source>
</evidence>
<gene>
    <name evidence="9" type="ORF">BYL167_LOCUS26342</name>
    <name evidence="1" type="ORF">CJN711_LOCUS11429</name>
    <name evidence="8" type="ORF">GIL414_LOCUS17587</name>
    <name evidence="2" type="ORF">KQP761_LOCUS23649</name>
    <name evidence="4" type="ORF">MBJ925_LOCUS11560</name>
    <name evidence="10" type="ORF">OVN521_LOCUS30179</name>
    <name evidence="6" type="ORF">SMN809_LOCUS4548</name>
    <name evidence="7" type="ORF">UXM345_LOCUS13245</name>
    <name evidence="5" type="ORF">WKI299_LOCUS16146</name>
    <name evidence="3" type="ORF">XDN619_LOCUS5448</name>
</gene>
<evidence type="ECO:0000313" key="10">
    <source>
        <dbReference type="EMBL" id="CAF4272645.1"/>
    </source>
</evidence>
<dbReference type="Proteomes" id="UP000663824">
    <property type="component" value="Unassembled WGS sequence"/>
</dbReference>
<sequence>MVISLHTAQLAVLSAAMSEDSCEFYELLEMMVPCGASGYVNDFAYKYCEAYLDERDEFIDKKWQNGVRTCLQRSMLSKLQSNPGASCAQIRTWGFNSHLGCYMRPIPSSPEVKFCRLPSKDIIKISAIAIGEVIEGEVRGQFAKMVKECAGQYLQDVNQDFVNFLKKTMASINWPW</sequence>
<evidence type="ECO:0000313" key="9">
    <source>
        <dbReference type="EMBL" id="CAF4271435.1"/>
    </source>
</evidence>
<dbReference type="EMBL" id="CAJOBF010001425">
    <property type="protein sequence ID" value="CAF3949396.1"/>
    <property type="molecule type" value="Genomic_DNA"/>
</dbReference>
<reference evidence="7" key="1">
    <citation type="submission" date="2021-02" db="EMBL/GenBank/DDBJ databases">
        <authorList>
            <person name="Nowell W R."/>
        </authorList>
    </citation>
    <scope>NUCLEOTIDE SEQUENCE</scope>
</reference>
<evidence type="ECO:0000313" key="7">
    <source>
        <dbReference type="EMBL" id="CAF3949396.1"/>
    </source>
</evidence>
<dbReference type="Proteomes" id="UP000663842">
    <property type="component" value="Unassembled WGS sequence"/>
</dbReference>
<dbReference type="EMBL" id="CAJOBJ010008406">
    <property type="protein sequence ID" value="CAF4111332.1"/>
    <property type="molecule type" value="Genomic_DNA"/>
</dbReference>
<evidence type="ECO:0000313" key="3">
    <source>
        <dbReference type="EMBL" id="CAF2033488.1"/>
    </source>
</evidence>
<dbReference type="EMBL" id="CAJNRG010001459">
    <property type="protein sequence ID" value="CAF2033488.1"/>
    <property type="molecule type" value="Genomic_DNA"/>
</dbReference>
<dbReference type="AlphaFoldDB" id="A0A819KPA1"/>
<evidence type="ECO:0000313" key="4">
    <source>
        <dbReference type="EMBL" id="CAF2042097.1"/>
    </source>
</evidence>
<evidence type="ECO:0000313" key="11">
    <source>
        <dbReference type="Proteomes" id="UP000663842"/>
    </source>
</evidence>
<evidence type="ECO:0000313" key="8">
    <source>
        <dbReference type="EMBL" id="CAF4111332.1"/>
    </source>
</evidence>
<dbReference type="EMBL" id="CAJOBI010001062">
    <property type="protein sequence ID" value="CAF3861091.1"/>
    <property type="molecule type" value="Genomic_DNA"/>
</dbReference>
<dbReference type="EMBL" id="CAJOBH010029932">
    <property type="protein sequence ID" value="CAF4271435.1"/>
    <property type="molecule type" value="Genomic_DNA"/>
</dbReference>
<evidence type="ECO:0000313" key="12">
    <source>
        <dbReference type="Proteomes" id="UP000663866"/>
    </source>
</evidence>
<keyword evidence="12" id="KW-1185">Reference proteome</keyword>
<evidence type="ECO:0000313" key="5">
    <source>
        <dbReference type="EMBL" id="CAF2080584.1"/>
    </source>
</evidence>
<protein>
    <submittedName>
        <fullName evidence="7">Uncharacterized protein</fullName>
    </submittedName>
</protein>
<dbReference type="EMBL" id="CAJNOV010004866">
    <property type="protein sequence ID" value="CAF1189444.1"/>
    <property type="molecule type" value="Genomic_DNA"/>
</dbReference>
<organism evidence="7 11">
    <name type="scientific">Rotaria magnacalcarata</name>
    <dbReference type="NCBI Taxonomy" id="392030"/>
    <lineage>
        <taxon>Eukaryota</taxon>
        <taxon>Metazoa</taxon>
        <taxon>Spiralia</taxon>
        <taxon>Gnathifera</taxon>
        <taxon>Rotifera</taxon>
        <taxon>Eurotatoria</taxon>
        <taxon>Bdelloidea</taxon>
        <taxon>Philodinida</taxon>
        <taxon>Philodinidae</taxon>
        <taxon>Rotaria</taxon>
    </lineage>
</organism>
<comment type="caution">
    <text evidence="7">The sequence shown here is derived from an EMBL/GenBank/DDBJ whole genome shotgun (WGS) entry which is preliminary data.</text>
</comment>
<dbReference type="EMBL" id="CAJOBG010009744">
    <property type="protein sequence ID" value="CAF4272645.1"/>
    <property type="molecule type" value="Genomic_DNA"/>
</dbReference>
<dbReference type="EMBL" id="CAJNRF010006379">
    <property type="protein sequence ID" value="CAF2080584.1"/>
    <property type="molecule type" value="Genomic_DNA"/>
</dbReference>
<dbReference type="Proteomes" id="UP000681720">
    <property type="component" value="Unassembled WGS sequence"/>
</dbReference>
<dbReference type="EMBL" id="CAJNRE010005113">
    <property type="protein sequence ID" value="CAF2042097.1"/>
    <property type="molecule type" value="Genomic_DNA"/>
</dbReference>
<evidence type="ECO:0000313" key="1">
    <source>
        <dbReference type="EMBL" id="CAF1189444.1"/>
    </source>
</evidence>
<dbReference type="Proteomes" id="UP000663887">
    <property type="component" value="Unassembled WGS sequence"/>
</dbReference>
<evidence type="ECO:0000313" key="2">
    <source>
        <dbReference type="EMBL" id="CAF1613525.1"/>
    </source>
</evidence>
<name>A0A819KPA1_9BILA</name>
<accession>A0A819KPA1</accession>
<proteinExistence type="predicted"/>